<organism evidence="3 4">
    <name type="scientific">Hymenobacter taeanensis</name>
    <dbReference type="NCBI Taxonomy" id="2735321"/>
    <lineage>
        <taxon>Bacteria</taxon>
        <taxon>Pseudomonadati</taxon>
        <taxon>Bacteroidota</taxon>
        <taxon>Cytophagia</taxon>
        <taxon>Cytophagales</taxon>
        <taxon>Hymenobacteraceae</taxon>
        <taxon>Hymenobacter</taxon>
    </lineage>
</organism>
<keyword evidence="4" id="KW-1185">Reference proteome</keyword>
<reference evidence="3 4" key="1">
    <citation type="submission" date="2020-05" db="EMBL/GenBank/DDBJ databases">
        <title>Complete genome sequence of Hymenobacter sp. TS19 in Coasted Sand Dune.</title>
        <authorList>
            <person name="Lee J.-H."/>
            <person name="Jung J.-H."/>
            <person name="Jeong S."/>
            <person name="Zhao L."/>
            <person name="Kim M.-K."/>
            <person name="Seo H.-S."/>
            <person name="Lim S."/>
        </authorList>
    </citation>
    <scope>NUCLEOTIDE SEQUENCE [LARGE SCALE GENOMIC DNA]</scope>
    <source>
        <strain evidence="3 4">TS19</strain>
    </source>
</reference>
<sequence length="122" mass="12548">MKKVLFSAALLLFALSTMAQAPAAKHADRATSKEFKHEGKDEKAHPDNHGQDVQTFAHATALAGSDKGAAISALASNGRSSARGQRLNGSARGNRSQGSNRSAGCGRQGHGQQGGAGHHNGH</sequence>
<name>A0A6M6BMW8_9BACT</name>
<feature type="compositionally biased region" description="Basic and acidic residues" evidence="1">
    <location>
        <begin position="25"/>
        <end position="50"/>
    </location>
</feature>
<accession>A0A6M6BMW8</accession>
<dbReference type="EMBL" id="CP053538">
    <property type="protein sequence ID" value="QJX48813.1"/>
    <property type="molecule type" value="Genomic_DNA"/>
</dbReference>
<feature type="chain" id="PRO_5026881211" evidence="2">
    <location>
        <begin position="20"/>
        <end position="122"/>
    </location>
</feature>
<evidence type="ECO:0000313" key="4">
    <source>
        <dbReference type="Proteomes" id="UP000501623"/>
    </source>
</evidence>
<evidence type="ECO:0000313" key="3">
    <source>
        <dbReference type="EMBL" id="QJX48813.1"/>
    </source>
</evidence>
<feature type="compositionally biased region" description="Gly residues" evidence="1">
    <location>
        <begin position="106"/>
        <end position="122"/>
    </location>
</feature>
<keyword evidence="2" id="KW-0732">Signal</keyword>
<dbReference type="AlphaFoldDB" id="A0A6M6BMW8"/>
<dbReference type="RefSeq" id="WP_171592897.1">
    <property type="nucleotide sequence ID" value="NZ_CP053538.1"/>
</dbReference>
<feature type="compositionally biased region" description="Polar residues" evidence="1">
    <location>
        <begin position="74"/>
        <end position="102"/>
    </location>
</feature>
<feature type="region of interest" description="Disordered" evidence="1">
    <location>
        <begin position="74"/>
        <end position="122"/>
    </location>
</feature>
<gene>
    <name evidence="3" type="ORF">HMJ29_18600</name>
</gene>
<protein>
    <submittedName>
        <fullName evidence="3">Uncharacterized protein</fullName>
    </submittedName>
</protein>
<evidence type="ECO:0000256" key="1">
    <source>
        <dbReference type="SAM" id="MobiDB-lite"/>
    </source>
</evidence>
<feature type="region of interest" description="Disordered" evidence="1">
    <location>
        <begin position="21"/>
        <end position="61"/>
    </location>
</feature>
<dbReference type="Proteomes" id="UP000501623">
    <property type="component" value="Chromosome"/>
</dbReference>
<proteinExistence type="predicted"/>
<feature type="signal peptide" evidence="2">
    <location>
        <begin position="1"/>
        <end position="19"/>
    </location>
</feature>
<dbReference type="KEGG" id="hts:HMJ29_18600"/>
<evidence type="ECO:0000256" key="2">
    <source>
        <dbReference type="SAM" id="SignalP"/>
    </source>
</evidence>